<dbReference type="InterPro" id="IPR012296">
    <property type="entry name" value="Nuclease_put_TT1808"/>
</dbReference>
<dbReference type="GO" id="GO:0006302">
    <property type="term" value="P:double-strand break repair"/>
    <property type="evidence" value="ECO:0007669"/>
    <property type="project" value="UniProtKB-ARBA"/>
</dbReference>
<protein>
    <submittedName>
        <fullName evidence="1">11188_t:CDS:1</fullName>
    </submittedName>
</protein>
<feature type="non-terminal residue" evidence="1">
    <location>
        <position position="1"/>
    </location>
</feature>
<organism evidence="1 2">
    <name type="scientific">Funneliformis mosseae</name>
    <name type="common">Endomycorrhizal fungus</name>
    <name type="synonym">Glomus mosseae</name>
    <dbReference type="NCBI Taxonomy" id="27381"/>
    <lineage>
        <taxon>Eukaryota</taxon>
        <taxon>Fungi</taxon>
        <taxon>Fungi incertae sedis</taxon>
        <taxon>Mucoromycota</taxon>
        <taxon>Glomeromycotina</taxon>
        <taxon>Glomeromycetes</taxon>
        <taxon>Glomerales</taxon>
        <taxon>Glomeraceae</taxon>
        <taxon>Funneliformis</taxon>
    </lineage>
</organism>
<comment type="caution">
    <text evidence="1">The sequence shown here is derived from an EMBL/GenBank/DDBJ whole genome shotgun (WGS) entry which is preliminary data.</text>
</comment>
<dbReference type="AlphaFoldDB" id="A0A9N9ELM6"/>
<name>A0A9N9ELM6_FUNMO</name>
<dbReference type="SUPFAM" id="SSF52980">
    <property type="entry name" value="Restriction endonuclease-like"/>
    <property type="match status" value="1"/>
</dbReference>
<evidence type="ECO:0000313" key="1">
    <source>
        <dbReference type="EMBL" id="CAG8680530.1"/>
    </source>
</evidence>
<evidence type="ECO:0000313" key="2">
    <source>
        <dbReference type="Proteomes" id="UP000789375"/>
    </source>
</evidence>
<sequence>APNFVAEIRSKEGILIDPRNQTVTVYRVDGNDIVWNVRRDPRTFTSRILNGFVLNLQGGKKLILLYPRLKIFILWILSNASSDLYQNENGTYQSI</sequence>
<dbReference type="Gene3D" id="3.90.1570.10">
    <property type="entry name" value="tt1808, chain A"/>
    <property type="match status" value="1"/>
</dbReference>
<gene>
    <name evidence="1" type="ORF">FMOSSE_LOCUS12864</name>
</gene>
<proteinExistence type="predicted"/>
<dbReference type="EMBL" id="CAJVPP010006664">
    <property type="protein sequence ID" value="CAG8680530.1"/>
    <property type="molecule type" value="Genomic_DNA"/>
</dbReference>
<accession>A0A9N9ELM6</accession>
<keyword evidence="2" id="KW-1185">Reference proteome</keyword>
<reference evidence="1" key="1">
    <citation type="submission" date="2021-06" db="EMBL/GenBank/DDBJ databases">
        <authorList>
            <person name="Kallberg Y."/>
            <person name="Tangrot J."/>
            <person name="Rosling A."/>
        </authorList>
    </citation>
    <scope>NUCLEOTIDE SEQUENCE</scope>
    <source>
        <strain evidence="1">87-6 pot B 2015</strain>
    </source>
</reference>
<dbReference type="InterPro" id="IPR011335">
    <property type="entry name" value="Restrct_endonuc-II-like"/>
</dbReference>
<dbReference type="Proteomes" id="UP000789375">
    <property type="component" value="Unassembled WGS sequence"/>
</dbReference>